<name>A0AA88L5Q8_ARTSF</name>
<evidence type="ECO:0000313" key="7">
    <source>
        <dbReference type="EMBL" id="KAK2717897.1"/>
    </source>
</evidence>
<dbReference type="Gene3D" id="1.10.287.80">
    <property type="entry name" value="ATP synthase, gamma subunit, helix hairpin domain"/>
    <property type="match status" value="1"/>
</dbReference>
<dbReference type="Pfam" id="PF03914">
    <property type="entry name" value="CBF"/>
    <property type="match status" value="1"/>
</dbReference>
<keyword evidence="4" id="KW-0560">Oxidoreductase</keyword>
<dbReference type="Pfam" id="PF04433">
    <property type="entry name" value="SWIRM"/>
    <property type="match status" value="1"/>
</dbReference>
<dbReference type="GO" id="GO:0140682">
    <property type="term" value="F:FAD-dependent H3K4me/H3K4me3 demethylase activity"/>
    <property type="evidence" value="ECO:0007669"/>
    <property type="project" value="UniProtKB-ARBA"/>
</dbReference>
<feature type="compositionally biased region" description="Basic and acidic residues" evidence="5">
    <location>
        <begin position="1260"/>
        <end position="1270"/>
    </location>
</feature>
<dbReference type="PROSITE" id="PS50934">
    <property type="entry name" value="SWIRM"/>
    <property type="match status" value="1"/>
</dbReference>
<evidence type="ECO:0000256" key="4">
    <source>
        <dbReference type="ARBA" id="ARBA00023002"/>
    </source>
</evidence>
<keyword evidence="8" id="KW-1185">Reference proteome</keyword>
<evidence type="ECO:0000259" key="6">
    <source>
        <dbReference type="PROSITE" id="PS50934"/>
    </source>
</evidence>
<dbReference type="InterPro" id="IPR002937">
    <property type="entry name" value="Amino_oxidase"/>
</dbReference>
<evidence type="ECO:0000256" key="1">
    <source>
        <dbReference type="ARBA" id="ARBA00004123"/>
    </source>
</evidence>
<feature type="region of interest" description="Disordered" evidence="5">
    <location>
        <begin position="1043"/>
        <end position="1078"/>
    </location>
</feature>
<comment type="similarity">
    <text evidence="3">Belongs to the CBF/MAK21 family.</text>
</comment>
<feature type="domain" description="SWIRM" evidence="6">
    <location>
        <begin position="59"/>
        <end position="158"/>
    </location>
</feature>
<protein>
    <recommendedName>
        <fullName evidence="6">SWIRM domain-containing protein</fullName>
    </recommendedName>
</protein>
<dbReference type="PANTHER" id="PTHR12048">
    <property type="entry name" value="CCAAT-BINDING FACTOR-RELATED"/>
    <property type="match status" value="1"/>
</dbReference>
<gene>
    <name evidence="7" type="ORF">QYM36_006632</name>
</gene>
<sequence length="1333" mass="150332">NGVSDEVDDSVTNSESGLSTCNLTAGEKTEKKVITVTRSTTVKEEVTKKIHDSEEENGLAGAAYRSRLKSDKMTSEEASAFPDIDMLPASSHKLFLYIRNSILHLWHQNPNEELALEAVMKKIEPPYNSDPTLVKRVFAYLDRYGFINFGIYKKIPLMRPKKGRVIVIGAGISGLIAAQQLQHFGLEVFVLEGRDRVGGRIATFRKGHYIADLGAMVVTGLGGNPIATLARQFPMELYRIKTKCPLYEATGNTVPKEKDEMIEKEFNRSLEATSYISHQLDLNMVNGKPVSLGQALEWVIKAQEKSVKESQITHLSKIAELQEQLKGKLKESLAVKTKIVTMHGKYESLREEAEKTKNIQDLFQSRVLARLLNQLHDEWDSFQKNQSNGPKTADMEWINIGSQKVLAEEITSDFVFYDLLTTVSSLFFLFTGDAVLCTLPLGVLKQAVAAASNSKSANYQCPPNTVKFDPPLPVWKTNPIQRLGFGNLNKVVLCFDKVFWDANVNLFGHVGQTTNSRGEMFLFWNLYKSPVLIALVAGEAAAVMENVSDDVIISRCLAVLKSIFGNSSVPVVSMAYWKKNLGPVVKLEGQWYDDPVLMKLGVNKEEEIPDLTALYNEAKDYYSRELELYKNGGTGSGMSESESNWIKTVFQSGTSVDKINAYALLINEAPVHNISSVKSLIKMIELKARRQCMQSVDALLKAFTSTLLPRKRKLIPFSKQNLKTAKNLEKSDKKKVFILFIFEEELKSVYGLFIKNLEKLLKDPIDVVKKKGIACLEVLLVHSPEQEQELLTQLVNKIGDPHRPTASYAVSHLQTVVKKHPNMKLVVASEVERILYRSNVTAKTQYFGLCFLNQILLSQNDTDLATRLVLIYISFFKSLIKKSNVSSKIMAAILTGVNRAYPFTQGSDANATLVPHLDALYKIVHISQFNSSVQALSILFRAETVGSIEGASSDRFYNTIYKKLLDPELGQSSKITMFLNLLFKALKVDDDVKRIRAFVKRLLQVGQKQSPGVLCGILCLISELRKLHPTLIQRVEKPKYSELTNSDSAFTDDEDEHYSDVKLSENESQEMDKDTGPKVSSWLHRQNIAIKERSKNCEYDRVARNPSYAKADGSDIWELSLIQNHYHPSASFFASQILEGQVISYPGDPIQDFQLMRFLDRFVFKNPKAVKTTDRTQRVLGRRRLYRPTGARNLAVNSEEYLNYDVNKLPVDELVFYKYFNEKAKTSSKKPDDLESLSDDEFEDYLESIPVANFADEIKEKGNREKNKEDEVAEFGDSDEDDVDFDEDPEFNSQFEDVKDMLDGDDFDEEGFGSDDDFLDEAVEKSGSKKKKK</sequence>
<feature type="non-terminal residue" evidence="7">
    <location>
        <position position="1333"/>
    </location>
</feature>
<dbReference type="EMBL" id="JAVRJZ010000010">
    <property type="protein sequence ID" value="KAK2717897.1"/>
    <property type="molecule type" value="Genomic_DNA"/>
</dbReference>
<dbReference type="Gene3D" id="1.10.10.10">
    <property type="entry name" value="Winged helix-like DNA-binding domain superfamily/Winged helix DNA-binding domain"/>
    <property type="match status" value="1"/>
</dbReference>
<dbReference type="SUPFAM" id="SSF54373">
    <property type="entry name" value="FAD-linked reductases, C-terminal domain"/>
    <property type="match status" value="1"/>
</dbReference>
<dbReference type="SUPFAM" id="SSF51905">
    <property type="entry name" value="FAD/NAD(P)-binding domain"/>
    <property type="match status" value="1"/>
</dbReference>
<dbReference type="InterPro" id="IPR005612">
    <property type="entry name" value="CCAAT-binding_factor"/>
</dbReference>
<accession>A0AA88L5Q8</accession>
<dbReference type="InterPro" id="IPR036388">
    <property type="entry name" value="WH-like_DNA-bd_sf"/>
</dbReference>
<dbReference type="SUPFAM" id="SSF46689">
    <property type="entry name" value="Homeodomain-like"/>
    <property type="match status" value="1"/>
</dbReference>
<dbReference type="PANTHER" id="PTHR12048:SF0">
    <property type="entry name" value="CCAAT_ENHANCER-BINDING PROTEIN ZETA"/>
    <property type="match status" value="1"/>
</dbReference>
<feature type="region of interest" description="Disordered" evidence="5">
    <location>
        <begin position="1"/>
        <end position="22"/>
    </location>
</feature>
<dbReference type="InterPro" id="IPR040155">
    <property type="entry name" value="CEBPZ/Mak21-like"/>
</dbReference>
<dbReference type="Pfam" id="PF01593">
    <property type="entry name" value="Amino_oxidase"/>
    <property type="match status" value="2"/>
</dbReference>
<comment type="caution">
    <text evidence="7">The sequence shown here is derived from an EMBL/GenBank/DDBJ whole genome shotgun (WGS) entry which is preliminary data.</text>
</comment>
<evidence type="ECO:0000256" key="2">
    <source>
        <dbReference type="ARBA" id="ARBA00005995"/>
    </source>
</evidence>
<feature type="region of interest" description="Disordered" evidence="5">
    <location>
        <begin position="1260"/>
        <end position="1333"/>
    </location>
</feature>
<feature type="non-terminal residue" evidence="7">
    <location>
        <position position="1"/>
    </location>
</feature>
<feature type="compositionally biased region" description="Acidic residues" evidence="5">
    <location>
        <begin position="1271"/>
        <end position="1290"/>
    </location>
</feature>
<dbReference type="Gene3D" id="3.50.50.60">
    <property type="entry name" value="FAD/NAD(P)-binding domain"/>
    <property type="match status" value="1"/>
</dbReference>
<feature type="compositionally biased region" description="Basic and acidic residues" evidence="5">
    <location>
        <begin position="1058"/>
        <end position="1076"/>
    </location>
</feature>
<comment type="subcellular location">
    <subcellularLocation>
        <location evidence="1">Nucleus</location>
    </subcellularLocation>
</comment>
<reference evidence="7" key="1">
    <citation type="submission" date="2023-07" db="EMBL/GenBank/DDBJ databases">
        <title>Chromosome-level genome assembly of Artemia franciscana.</title>
        <authorList>
            <person name="Jo E."/>
        </authorList>
    </citation>
    <scope>NUCLEOTIDE SEQUENCE</scope>
    <source>
        <tissue evidence="7">Whole body</tissue>
    </source>
</reference>
<evidence type="ECO:0000313" key="8">
    <source>
        <dbReference type="Proteomes" id="UP001187531"/>
    </source>
</evidence>
<dbReference type="SUPFAM" id="SSF48371">
    <property type="entry name" value="ARM repeat"/>
    <property type="match status" value="1"/>
</dbReference>
<dbReference type="InterPro" id="IPR007526">
    <property type="entry name" value="SWIRM"/>
</dbReference>
<evidence type="ECO:0000256" key="3">
    <source>
        <dbReference type="ARBA" id="ARBA00007797"/>
    </source>
</evidence>
<dbReference type="InterPro" id="IPR036188">
    <property type="entry name" value="FAD/NAD-bd_sf"/>
</dbReference>
<dbReference type="FunFam" id="3.50.50.60:FF:000029">
    <property type="entry name" value="Lysine-specific histone demethylase"/>
    <property type="match status" value="1"/>
</dbReference>
<dbReference type="Gene3D" id="1.25.10.10">
    <property type="entry name" value="Leucine-rich Repeat Variant"/>
    <property type="match status" value="1"/>
</dbReference>
<evidence type="ECO:0000256" key="5">
    <source>
        <dbReference type="SAM" id="MobiDB-lite"/>
    </source>
</evidence>
<dbReference type="Proteomes" id="UP001187531">
    <property type="component" value="Unassembled WGS sequence"/>
</dbReference>
<dbReference type="GO" id="GO:0005634">
    <property type="term" value="C:nucleus"/>
    <property type="evidence" value="ECO:0007669"/>
    <property type="project" value="UniProtKB-SubCell"/>
</dbReference>
<organism evidence="7 8">
    <name type="scientific">Artemia franciscana</name>
    <name type="common">Brine shrimp</name>
    <name type="synonym">Artemia sanfranciscana</name>
    <dbReference type="NCBI Taxonomy" id="6661"/>
    <lineage>
        <taxon>Eukaryota</taxon>
        <taxon>Metazoa</taxon>
        <taxon>Ecdysozoa</taxon>
        <taxon>Arthropoda</taxon>
        <taxon>Crustacea</taxon>
        <taxon>Branchiopoda</taxon>
        <taxon>Anostraca</taxon>
        <taxon>Artemiidae</taxon>
        <taxon>Artemia</taxon>
    </lineage>
</organism>
<dbReference type="InterPro" id="IPR011989">
    <property type="entry name" value="ARM-like"/>
</dbReference>
<dbReference type="Gene3D" id="3.90.660.10">
    <property type="match status" value="1"/>
</dbReference>
<dbReference type="FunFam" id="1.10.10.10:FF:000064">
    <property type="entry name" value="Lysine-specific histone demethylase 1A"/>
    <property type="match status" value="1"/>
</dbReference>
<proteinExistence type="inferred from homology"/>
<dbReference type="InterPro" id="IPR016024">
    <property type="entry name" value="ARM-type_fold"/>
</dbReference>
<comment type="similarity">
    <text evidence="2">Belongs to the flavin monoamine oxidase family.</text>
</comment>
<dbReference type="InterPro" id="IPR009057">
    <property type="entry name" value="Homeodomain-like_sf"/>
</dbReference>
<feature type="compositionally biased region" description="Polar residues" evidence="5">
    <location>
        <begin position="10"/>
        <end position="22"/>
    </location>
</feature>
<feature type="compositionally biased region" description="Acidic residues" evidence="5">
    <location>
        <begin position="1303"/>
        <end position="1321"/>
    </location>
</feature>